<name>A0ABP6T2K7_9ACTN</name>
<evidence type="ECO:0000313" key="2">
    <source>
        <dbReference type="EMBL" id="GAA3390372.1"/>
    </source>
</evidence>
<accession>A0ABP6T2K7</accession>
<reference evidence="3" key="1">
    <citation type="journal article" date="2019" name="Int. J. Syst. Evol. Microbiol.">
        <title>The Global Catalogue of Microorganisms (GCM) 10K type strain sequencing project: providing services to taxonomists for standard genome sequencing and annotation.</title>
        <authorList>
            <consortium name="The Broad Institute Genomics Platform"/>
            <consortium name="The Broad Institute Genome Sequencing Center for Infectious Disease"/>
            <person name="Wu L."/>
            <person name="Ma J."/>
        </authorList>
    </citation>
    <scope>NUCLEOTIDE SEQUENCE [LARGE SCALE GENOMIC DNA]</scope>
    <source>
        <strain evidence="3">JCM 9458</strain>
    </source>
</reference>
<protein>
    <submittedName>
        <fullName evidence="2">Uncharacterized protein</fullName>
    </submittedName>
</protein>
<feature type="region of interest" description="Disordered" evidence="1">
    <location>
        <begin position="28"/>
        <end position="74"/>
    </location>
</feature>
<sequence length="74" mass="8283">MLSRRARGNKWPAMCSRGDSLRRLCRQPAQRGPSGVAMAATGTDQEPDTVHSDYAEHNQQPDYPGAQCRARRTR</sequence>
<keyword evidence="3" id="KW-1185">Reference proteome</keyword>
<dbReference type="EMBL" id="BAAAYN010000028">
    <property type="protein sequence ID" value="GAA3390372.1"/>
    <property type="molecule type" value="Genomic_DNA"/>
</dbReference>
<proteinExistence type="predicted"/>
<dbReference type="Proteomes" id="UP001501676">
    <property type="component" value="Unassembled WGS sequence"/>
</dbReference>
<organism evidence="2 3">
    <name type="scientific">Cryptosporangium minutisporangium</name>
    <dbReference type="NCBI Taxonomy" id="113569"/>
    <lineage>
        <taxon>Bacteria</taxon>
        <taxon>Bacillati</taxon>
        <taxon>Actinomycetota</taxon>
        <taxon>Actinomycetes</taxon>
        <taxon>Cryptosporangiales</taxon>
        <taxon>Cryptosporangiaceae</taxon>
        <taxon>Cryptosporangium</taxon>
    </lineage>
</organism>
<gene>
    <name evidence="2" type="ORF">GCM10020369_44060</name>
</gene>
<comment type="caution">
    <text evidence="2">The sequence shown here is derived from an EMBL/GenBank/DDBJ whole genome shotgun (WGS) entry which is preliminary data.</text>
</comment>
<evidence type="ECO:0000256" key="1">
    <source>
        <dbReference type="SAM" id="MobiDB-lite"/>
    </source>
</evidence>
<evidence type="ECO:0000313" key="3">
    <source>
        <dbReference type="Proteomes" id="UP001501676"/>
    </source>
</evidence>